<dbReference type="FunFam" id="3.40.50.300:FF:000006">
    <property type="entry name" value="DNA-binding transcriptional regulator NtrC"/>
    <property type="match status" value="1"/>
</dbReference>
<dbReference type="Pfam" id="PF00158">
    <property type="entry name" value="Sigma54_activat"/>
    <property type="match status" value="1"/>
</dbReference>
<dbReference type="GO" id="GO:0043565">
    <property type="term" value="F:sequence-specific DNA binding"/>
    <property type="evidence" value="ECO:0007669"/>
    <property type="project" value="InterPro"/>
</dbReference>
<keyword evidence="4" id="KW-0238">DNA-binding</keyword>
<dbReference type="PROSITE" id="PS00675">
    <property type="entry name" value="SIGMA54_INTERACT_1"/>
    <property type="match status" value="1"/>
</dbReference>
<evidence type="ECO:0000256" key="2">
    <source>
        <dbReference type="ARBA" id="ARBA00022840"/>
    </source>
</evidence>
<proteinExistence type="predicted"/>
<gene>
    <name evidence="8" type="ORF">NO1_0867</name>
</gene>
<keyword evidence="2" id="KW-0067">ATP-binding</keyword>
<comment type="caution">
    <text evidence="8">The sequence shown here is derived from an EMBL/GenBank/DDBJ whole genome shotgun (WGS) entry which is preliminary data.</text>
</comment>
<dbReference type="Pfam" id="PF25601">
    <property type="entry name" value="AAA_lid_14"/>
    <property type="match status" value="1"/>
</dbReference>
<evidence type="ECO:0000259" key="7">
    <source>
        <dbReference type="PROSITE" id="PS50045"/>
    </source>
</evidence>
<evidence type="ECO:0000256" key="4">
    <source>
        <dbReference type="ARBA" id="ARBA00023125"/>
    </source>
</evidence>
<evidence type="ECO:0000313" key="9">
    <source>
        <dbReference type="Proteomes" id="UP000269352"/>
    </source>
</evidence>
<dbReference type="InterPro" id="IPR027417">
    <property type="entry name" value="P-loop_NTPase"/>
</dbReference>
<dbReference type="SUPFAM" id="SSF52540">
    <property type="entry name" value="P-loop containing nucleoside triphosphate hydrolases"/>
    <property type="match status" value="1"/>
</dbReference>
<dbReference type="InterPro" id="IPR029016">
    <property type="entry name" value="GAF-like_dom_sf"/>
</dbReference>
<dbReference type="Gene3D" id="3.30.450.40">
    <property type="match status" value="1"/>
</dbReference>
<dbReference type="PANTHER" id="PTHR32071">
    <property type="entry name" value="TRANSCRIPTIONAL REGULATORY PROTEIN"/>
    <property type="match status" value="1"/>
</dbReference>
<protein>
    <submittedName>
        <fullName evidence="8">Sigma-54-dependent Fis family transcriptional regulator</fullName>
    </submittedName>
</protein>
<dbReference type="PROSITE" id="PS00688">
    <property type="entry name" value="SIGMA54_INTERACT_3"/>
    <property type="match status" value="1"/>
</dbReference>
<dbReference type="Pfam" id="PF01590">
    <property type="entry name" value="GAF"/>
    <property type="match status" value="1"/>
</dbReference>
<dbReference type="SMART" id="SM00065">
    <property type="entry name" value="GAF"/>
    <property type="match status" value="1"/>
</dbReference>
<evidence type="ECO:0000256" key="5">
    <source>
        <dbReference type="ARBA" id="ARBA00023159"/>
    </source>
</evidence>
<dbReference type="EMBL" id="BGZN01000012">
    <property type="protein sequence ID" value="GBR73493.1"/>
    <property type="molecule type" value="Genomic_DNA"/>
</dbReference>
<dbReference type="InterPro" id="IPR058031">
    <property type="entry name" value="AAA_lid_NorR"/>
</dbReference>
<dbReference type="CDD" id="cd00009">
    <property type="entry name" value="AAA"/>
    <property type="match status" value="1"/>
</dbReference>
<dbReference type="InterPro" id="IPR002078">
    <property type="entry name" value="Sigma_54_int"/>
</dbReference>
<reference evidence="8 9" key="1">
    <citation type="journal article" date="2019" name="ISME J.">
        <title>Genome analyses of uncultured TG2/ZB3 bacteria in 'Margulisbacteria' specifically attached to ectosymbiotic spirochetes of protists in the termite gut.</title>
        <authorList>
            <person name="Utami Y.D."/>
            <person name="Kuwahara H."/>
            <person name="Igai K."/>
            <person name="Murakami T."/>
            <person name="Sugaya K."/>
            <person name="Morikawa T."/>
            <person name="Nagura Y."/>
            <person name="Yuki M."/>
            <person name="Deevong P."/>
            <person name="Inoue T."/>
            <person name="Kihara K."/>
            <person name="Lo N."/>
            <person name="Yamada A."/>
            <person name="Ohkuma M."/>
            <person name="Hongoh Y."/>
        </authorList>
    </citation>
    <scope>NUCLEOTIDE SEQUENCE [LARGE SCALE GENOMIC DNA]</scope>
    <source>
        <strain evidence="8">NkOx7-01</strain>
    </source>
</reference>
<evidence type="ECO:0000256" key="3">
    <source>
        <dbReference type="ARBA" id="ARBA00023015"/>
    </source>
</evidence>
<dbReference type="Gene3D" id="1.10.8.60">
    <property type="match status" value="1"/>
</dbReference>
<keyword evidence="3" id="KW-0805">Transcription regulation</keyword>
<name>A0A388T9Z8_TERA1</name>
<dbReference type="InterPro" id="IPR025944">
    <property type="entry name" value="Sigma_54_int_dom_CS"/>
</dbReference>
<dbReference type="GO" id="GO:0006355">
    <property type="term" value="P:regulation of DNA-templated transcription"/>
    <property type="evidence" value="ECO:0007669"/>
    <property type="project" value="InterPro"/>
</dbReference>
<organism evidence="8 9">
    <name type="scientific">Termititenax aidoneus</name>
    <dbReference type="NCBI Taxonomy" id="2218524"/>
    <lineage>
        <taxon>Bacteria</taxon>
        <taxon>Bacillati</taxon>
        <taxon>Candidatus Margulisiibacteriota</taxon>
        <taxon>Candidatus Termititenacia</taxon>
        <taxon>Candidatus Termititenacales</taxon>
        <taxon>Candidatus Termititenacaceae</taxon>
        <taxon>Candidatus Termititenax</taxon>
    </lineage>
</organism>
<evidence type="ECO:0000256" key="6">
    <source>
        <dbReference type="ARBA" id="ARBA00023163"/>
    </source>
</evidence>
<feature type="domain" description="Sigma-54 factor interaction" evidence="7">
    <location>
        <begin position="202"/>
        <end position="431"/>
    </location>
</feature>
<sequence length="513" mass="57994">MKAPAVNRELEELSILFELSQKINISNDLQDILNTILDILSRKMGMTRGTVTLLKPYTDDLVIEAAHGLSYDAKQRGHYKLGEGITGKVAASGKPMVISNINDEPRFLNKTKTRSDLDKKNISFICVPIKVGKETIGALSVDKLFQKDISLDEDLRLLTIISSLLGQAVKIHRAINEERDKLRAEAEKLRSQLSEKFNFTNIIGNSSQMHDVYVQIHQASKGNASILIRGESGTGKELVAHAIHYNSIRSAKPFVKVNCAAIPAELIEAELFGHEKGAFTGAYQQKKGKFELAHSGTIFLDEVGDLSMPTQVKLLRVLQEKEFERVGGVETIKTNFRLISATNKNLETMVKDGVFREDLYYRLNVFSIFLPPLRDRRTDILLLAEHFLKTYAEENNKKINRISTPAIDMMMTYHWPGNVRELENCIERAVLVCDGETIHGHHLPPSLQTSTQREQTEDISFEEKVATYEKDLIIDALKATRGNISKTAEMLHTTVRIVGYKMKQYNIDYKNYR</sequence>
<dbReference type="Pfam" id="PF02954">
    <property type="entry name" value="HTH_8"/>
    <property type="match status" value="1"/>
</dbReference>
<accession>A0A388T9Z8</accession>
<dbReference type="PRINTS" id="PR01590">
    <property type="entry name" value="HTHFIS"/>
</dbReference>
<dbReference type="GO" id="GO:0005524">
    <property type="term" value="F:ATP binding"/>
    <property type="evidence" value="ECO:0007669"/>
    <property type="project" value="UniProtKB-KW"/>
</dbReference>
<dbReference type="Gene3D" id="1.10.10.60">
    <property type="entry name" value="Homeodomain-like"/>
    <property type="match status" value="1"/>
</dbReference>
<dbReference type="PROSITE" id="PS50045">
    <property type="entry name" value="SIGMA54_INTERACT_4"/>
    <property type="match status" value="1"/>
</dbReference>
<dbReference type="InterPro" id="IPR003593">
    <property type="entry name" value="AAA+_ATPase"/>
</dbReference>
<keyword evidence="1" id="KW-0547">Nucleotide-binding</keyword>
<dbReference type="AlphaFoldDB" id="A0A388T9Z8"/>
<dbReference type="SUPFAM" id="SSF46689">
    <property type="entry name" value="Homeodomain-like"/>
    <property type="match status" value="1"/>
</dbReference>
<dbReference type="Gene3D" id="3.40.50.300">
    <property type="entry name" value="P-loop containing nucleotide triphosphate hydrolases"/>
    <property type="match status" value="1"/>
</dbReference>
<dbReference type="PANTHER" id="PTHR32071:SF57">
    <property type="entry name" value="C4-DICARBOXYLATE TRANSPORT TRANSCRIPTIONAL REGULATORY PROTEIN DCTD"/>
    <property type="match status" value="1"/>
</dbReference>
<dbReference type="Proteomes" id="UP000269352">
    <property type="component" value="Unassembled WGS sequence"/>
</dbReference>
<keyword evidence="5" id="KW-0010">Activator</keyword>
<dbReference type="InterPro" id="IPR003018">
    <property type="entry name" value="GAF"/>
</dbReference>
<evidence type="ECO:0000256" key="1">
    <source>
        <dbReference type="ARBA" id="ARBA00022741"/>
    </source>
</evidence>
<dbReference type="SUPFAM" id="SSF55781">
    <property type="entry name" value="GAF domain-like"/>
    <property type="match status" value="1"/>
</dbReference>
<keyword evidence="9" id="KW-1185">Reference proteome</keyword>
<evidence type="ECO:0000313" key="8">
    <source>
        <dbReference type="EMBL" id="GBR73493.1"/>
    </source>
</evidence>
<keyword evidence="6" id="KW-0804">Transcription</keyword>
<dbReference type="SMART" id="SM00382">
    <property type="entry name" value="AAA"/>
    <property type="match status" value="1"/>
</dbReference>
<dbReference type="InterPro" id="IPR025662">
    <property type="entry name" value="Sigma_54_int_dom_ATP-bd_1"/>
</dbReference>
<dbReference type="InterPro" id="IPR002197">
    <property type="entry name" value="HTH_Fis"/>
</dbReference>
<dbReference type="FunFam" id="1.10.8.60:FF:000014">
    <property type="entry name" value="DNA-binding transcriptional regulator NtrC"/>
    <property type="match status" value="1"/>
</dbReference>
<dbReference type="InterPro" id="IPR009057">
    <property type="entry name" value="Homeodomain-like_sf"/>
</dbReference>